<keyword evidence="2" id="KW-0378">Hydrolase</keyword>
<proteinExistence type="predicted"/>
<evidence type="ECO:0000313" key="3">
    <source>
        <dbReference type="Proteomes" id="UP000787672"/>
    </source>
</evidence>
<dbReference type="CDD" id="cd02651">
    <property type="entry name" value="nuc_hydro_IU_UC_XIUA"/>
    <property type="match status" value="1"/>
</dbReference>
<protein>
    <submittedName>
        <fullName evidence="2">Nucleoside hydrolase</fullName>
    </submittedName>
</protein>
<sequence>MERIPVWIDCDAGVDDAAALLMANRLPQLRIAGISAVAGNVELHHTFENARRVCRLMGSDCPVYRGAEGPLLRPLSTAPYVHGENGLGGVELPPSPLPEETLPAWDALYDAARAEGGRLQVIAIGPLTNLAIALKRHPDLKDLVERIAIMGGAAQGGNVTPCAEFNIFVDPHAAQTVFQSGIPIVMCGLDVTLEAYLSPEEVEELGRAGTPVCRFFQQSTRLAMAFNERVSKPGLCLHDVCPVLYLTHPKLFSGKEAGVYVETGDSAAMGKTITDLWSSKRSAQHNAFVVLGVDRPRFVEIVRSILLSY</sequence>
<reference evidence="2 3" key="1">
    <citation type="submission" date="2021-06" db="EMBL/GenBank/DDBJ databases">
        <authorList>
            <person name="Sun Q."/>
            <person name="Li D."/>
        </authorList>
    </citation>
    <scope>NUCLEOTIDE SEQUENCE [LARGE SCALE GENOMIC DNA]</scope>
    <source>
        <strain evidence="2 3">MSJ-2</strain>
    </source>
</reference>
<accession>A0ABS6F6Q6</accession>
<dbReference type="PANTHER" id="PTHR12304:SF4">
    <property type="entry name" value="URIDINE NUCLEOSIDASE"/>
    <property type="match status" value="1"/>
</dbReference>
<evidence type="ECO:0000313" key="2">
    <source>
        <dbReference type="EMBL" id="MBU5625967.1"/>
    </source>
</evidence>
<dbReference type="GO" id="GO:0016787">
    <property type="term" value="F:hydrolase activity"/>
    <property type="evidence" value="ECO:0007669"/>
    <property type="project" value="UniProtKB-KW"/>
</dbReference>
<dbReference type="InterPro" id="IPR023186">
    <property type="entry name" value="IUNH"/>
</dbReference>
<dbReference type="Pfam" id="PF01156">
    <property type="entry name" value="IU_nuc_hydro"/>
    <property type="match status" value="1"/>
</dbReference>
<gene>
    <name evidence="2" type="ORF">KQI82_03310</name>
</gene>
<evidence type="ECO:0000259" key="1">
    <source>
        <dbReference type="Pfam" id="PF01156"/>
    </source>
</evidence>
<dbReference type="EMBL" id="JAHLQN010000001">
    <property type="protein sequence ID" value="MBU5625967.1"/>
    <property type="molecule type" value="Genomic_DNA"/>
</dbReference>
<dbReference type="RefSeq" id="WP_216558722.1">
    <property type="nucleotide sequence ID" value="NZ_JAHLQN010000001.1"/>
</dbReference>
<keyword evidence="3" id="KW-1185">Reference proteome</keyword>
<dbReference type="PANTHER" id="PTHR12304">
    <property type="entry name" value="INOSINE-URIDINE PREFERRING NUCLEOSIDE HYDROLASE"/>
    <property type="match status" value="1"/>
</dbReference>
<dbReference type="InterPro" id="IPR001910">
    <property type="entry name" value="Inosine/uridine_hydrolase_dom"/>
</dbReference>
<organism evidence="2 3">
    <name type="scientific">Dysosmobacter acutus</name>
    <dbReference type="NCBI Taxonomy" id="2841504"/>
    <lineage>
        <taxon>Bacteria</taxon>
        <taxon>Bacillati</taxon>
        <taxon>Bacillota</taxon>
        <taxon>Clostridia</taxon>
        <taxon>Eubacteriales</taxon>
        <taxon>Oscillospiraceae</taxon>
        <taxon>Dysosmobacter</taxon>
    </lineage>
</organism>
<feature type="domain" description="Inosine/uridine-preferring nucleoside hydrolase" evidence="1">
    <location>
        <begin position="6"/>
        <end position="300"/>
    </location>
</feature>
<name>A0ABS6F6Q6_9FIRM</name>
<comment type="caution">
    <text evidence="2">The sequence shown here is derived from an EMBL/GenBank/DDBJ whole genome shotgun (WGS) entry which is preliminary data.</text>
</comment>
<dbReference type="Proteomes" id="UP000787672">
    <property type="component" value="Unassembled WGS sequence"/>
</dbReference>